<dbReference type="Proteomes" id="UP001600888">
    <property type="component" value="Unassembled WGS sequence"/>
</dbReference>
<evidence type="ECO:0008006" key="3">
    <source>
        <dbReference type="Google" id="ProtNLM"/>
    </source>
</evidence>
<proteinExistence type="predicted"/>
<gene>
    <name evidence="1" type="ORF">FJTKL_04515</name>
</gene>
<evidence type="ECO:0000313" key="2">
    <source>
        <dbReference type="Proteomes" id="UP001600888"/>
    </source>
</evidence>
<dbReference type="EMBL" id="JBAWTH010000186">
    <property type="protein sequence ID" value="KAL2273449.1"/>
    <property type="molecule type" value="Genomic_DNA"/>
</dbReference>
<name>A0ABR4DW71_9PEZI</name>
<comment type="caution">
    <text evidence="1">The sequence shown here is derived from an EMBL/GenBank/DDBJ whole genome shotgun (WGS) entry which is preliminary data.</text>
</comment>
<keyword evidence="2" id="KW-1185">Reference proteome</keyword>
<evidence type="ECO:0000313" key="1">
    <source>
        <dbReference type="EMBL" id="KAL2273449.1"/>
    </source>
</evidence>
<sequence>MNGLIDCCDSRKTCTGRFVCDDCPTLYLAHASSGGLLHILTKTRPQLRWSCPCCEGLVAVSPGEVLGPDVLVGVLGALLQRGHVRPVLPVLRPQPVGVGAGEGEPGDAGTVVRVG</sequence>
<protein>
    <recommendedName>
        <fullName evidence="3">PHD-type domain-containing protein</fullName>
    </recommendedName>
</protein>
<reference evidence="1 2" key="1">
    <citation type="submission" date="2024-03" db="EMBL/GenBank/DDBJ databases">
        <title>A high-quality draft genome sequence of Diaporthe vaccinii, a causative agent of upright dieback and viscid rot disease in cranberry plants.</title>
        <authorList>
            <person name="Sarrasin M."/>
            <person name="Lang B.F."/>
            <person name="Burger G."/>
        </authorList>
    </citation>
    <scope>NUCLEOTIDE SEQUENCE [LARGE SCALE GENOMIC DNA]</scope>
    <source>
        <strain evidence="1 2">IS7</strain>
    </source>
</reference>
<organism evidence="1 2">
    <name type="scientific">Diaporthe vaccinii</name>
    <dbReference type="NCBI Taxonomy" id="105482"/>
    <lineage>
        <taxon>Eukaryota</taxon>
        <taxon>Fungi</taxon>
        <taxon>Dikarya</taxon>
        <taxon>Ascomycota</taxon>
        <taxon>Pezizomycotina</taxon>
        <taxon>Sordariomycetes</taxon>
        <taxon>Sordariomycetidae</taxon>
        <taxon>Diaporthales</taxon>
        <taxon>Diaporthaceae</taxon>
        <taxon>Diaporthe</taxon>
        <taxon>Diaporthe eres species complex</taxon>
    </lineage>
</organism>
<accession>A0ABR4DW71</accession>